<evidence type="ECO:0008006" key="3">
    <source>
        <dbReference type="Google" id="ProtNLM"/>
    </source>
</evidence>
<dbReference type="InterPro" id="IPR058074">
    <property type="entry name" value="Bacteriocin-like"/>
</dbReference>
<dbReference type="Proteomes" id="UP000188947">
    <property type="component" value="Unassembled WGS sequence"/>
</dbReference>
<dbReference type="OrthoDB" id="1264991at2"/>
<dbReference type="AlphaFoldDB" id="A0A1V3U5C5"/>
<evidence type="ECO:0000313" key="2">
    <source>
        <dbReference type="Proteomes" id="UP000188947"/>
    </source>
</evidence>
<dbReference type="EMBL" id="MPOG01000001">
    <property type="protein sequence ID" value="OOH98117.1"/>
    <property type="molecule type" value="Genomic_DNA"/>
</dbReference>
<proteinExistence type="predicted"/>
<reference evidence="1 2" key="1">
    <citation type="submission" date="2016-11" db="EMBL/GenBank/DDBJ databases">
        <title>Genome sequence and comparative genomic analysis of clinical strain Elizabethkingia meningoseptica 61421 PRCM.</title>
        <authorList>
            <person name="Wang M."/>
            <person name="Hu S."/>
            <person name="Cao L."/>
            <person name="Jiang T."/>
            <person name="Zhou Y."/>
            <person name="Ming D."/>
        </authorList>
    </citation>
    <scope>NUCLEOTIDE SEQUENCE [LARGE SCALE GENOMIC DNA]</scope>
    <source>
        <strain evidence="1 2">61421 PRCM</strain>
    </source>
</reference>
<sequence>MKNLKKISREELKSINGGGFSIGVGDVFACFGHKEGDQCRLPNNGGFGGPPIIGTCRREGIVLTCIKN</sequence>
<dbReference type="NCBIfam" id="NF047798">
    <property type="entry name" value="leader_Chryseo"/>
    <property type="match status" value="1"/>
</dbReference>
<gene>
    <name evidence="1" type="ORF">BMF97_02295</name>
</gene>
<evidence type="ECO:0000313" key="1">
    <source>
        <dbReference type="EMBL" id="OOH98117.1"/>
    </source>
</evidence>
<organism evidence="1 2">
    <name type="scientific">Elizabethkingia meningoseptica</name>
    <name type="common">Chryseobacterium meningosepticum</name>
    <dbReference type="NCBI Taxonomy" id="238"/>
    <lineage>
        <taxon>Bacteria</taxon>
        <taxon>Pseudomonadati</taxon>
        <taxon>Bacteroidota</taxon>
        <taxon>Flavobacteriia</taxon>
        <taxon>Flavobacteriales</taxon>
        <taxon>Weeksellaceae</taxon>
        <taxon>Elizabethkingia</taxon>
    </lineage>
</organism>
<protein>
    <recommendedName>
        <fullName evidence="3">Bacteriocin</fullName>
    </recommendedName>
</protein>
<keyword evidence="2" id="KW-1185">Reference proteome</keyword>
<name>A0A1V3U5C5_ELIME</name>
<comment type="caution">
    <text evidence="1">The sequence shown here is derived from an EMBL/GenBank/DDBJ whole genome shotgun (WGS) entry which is preliminary data.</text>
</comment>
<dbReference type="RefSeq" id="WP_069215552.1">
    <property type="nucleotide sequence ID" value="NZ_CP016378.1"/>
</dbReference>
<accession>A0A1V3U5C5</accession>